<proteinExistence type="predicted"/>
<reference evidence="1 2" key="1">
    <citation type="submission" date="2023-03" db="EMBL/GenBank/DDBJ databases">
        <authorList>
            <person name="Pearce D."/>
        </authorList>
    </citation>
    <scope>NUCLEOTIDE SEQUENCE [LARGE SCALE GENOMIC DNA]</scope>
    <source>
        <strain evidence="1">Msz</strain>
    </source>
</reference>
<accession>A0ABN8WYM3</accession>
<evidence type="ECO:0000313" key="2">
    <source>
        <dbReference type="Proteomes" id="UP001162030"/>
    </source>
</evidence>
<gene>
    <name evidence="1" type="ORF">MSZNOR_0921</name>
</gene>
<evidence type="ECO:0000313" key="1">
    <source>
        <dbReference type="EMBL" id="CAI8765265.1"/>
    </source>
</evidence>
<protein>
    <recommendedName>
        <fullName evidence="3">Secreted protein</fullName>
    </recommendedName>
</protein>
<dbReference type="Proteomes" id="UP001162030">
    <property type="component" value="Chromosome"/>
</dbReference>
<evidence type="ECO:0008006" key="3">
    <source>
        <dbReference type="Google" id="ProtNLM"/>
    </source>
</evidence>
<name>A0ABN8WYM3_9GAMM</name>
<keyword evidence="2" id="KW-1185">Reference proteome</keyword>
<sequence>MLGYVLAVRAASAVRCVRMDEKATFAMIGIVRTLVVLTSTLSNEAACGPLAGDVTTFLSIC</sequence>
<organism evidence="1 2">
    <name type="scientific">Methylocaldum szegediense</name>
    <dbReference type="NCBI Taxonomy" id="73780"/>
    <lineage>
        <taxon>Bacteria</taxon>
        <taxon>Pseudomonadati</taxon>
        <taxon>Pseudomonadota</taxon>
        <taxon>Gammaproteobacteria</taxon>
        <taxon>Methylococcales</taxon>
        <taxon>Methylococcaceae</taxon>
        <taxon>Methylocaldum</taxon>
    </lineage>
</organism>
<dbReference type="EMBL" id="OX458333">
    <property type="protein sequence ID" value="CAI8765265.1"/>
    <property type="molecule type" value="Genomic_DNA"/>
</dbReference>